<dbReference type="PANTHER" id="PTHR35037">
    <property type="entry name" value="C-TERMINAL REGION OF AIDA-LIKE PROTEIN"/>
    <property type="match status" value="1"/>
</dbReference>
<dbReference type="PRINTS" id="PR01484">
    <property type="entry name" value="PRTACTNFAMLY"/>
</dbReference>
<dbReference type="PANTHER" id="PTHR35037:SF7">
    <property type="entry name" value="AUTOTRANSPORTER"/>
    <property type="match status" value="1"/>
</dbReference>
<dbReference type="InterPro" id="IPR005546">
    <property type="entry name" value="Autotransporte_beta"/>
</dbReference>
<dbReference type="InterPro" id="IPR012332">
    <property type="entry name" value="Autotransporter_pectin_lyase_C"/>
</dbReference>
<evidence type="ECO:0000256" key="1">
    <source>
        <dbReference type="ARBA" id="ARBA00022729"/>
    </source>
</evidence>
<evidence type="ECO:0000313" key="4">
    <source>
        <dbReference type="EMBL" id="AFL68653.1"/>
    </source>
</evidence>
<dbReference type="Proteomes" id="UP000006176">
    <property type="component" value="Chromosome"/>
</dbReference>
<dbReference type="NCBIfam" id="TIGR01414">
    <property type="entry name" value="autotrans_barl"/>
    <property type="match status" value="1"/>
</dbReference>
<keyword evidence="1 2" id="KW-0732">Signal</keyword>
<dbReference type="EMBL" id="CP003333">
    <property type="protein sequence ID" value="AFL68653.1"/>
    <property type="molecule type" value="Genomic_DNA"/>
</dbReference>
<dbReference type="InterPro" id="IPR011050">
    <property type="entry name" value="Pectin_lyase_fold/virulence"/>
</dbReference>
<evidence type="ECO:0000259" key="3">
    <source>
        <dbReference type="PROSITE" id="PS51208"/>
    </source>
</evidence>
<evidence type="ECO:0000256" key="2">
    <source>
        <dbReference type="SAM" id="SignalP"/>
    </source>
</evidence>
<dbReference type="GO" id="GO:0019867">
    <property type="term" value="C:outer membrane"/>
    <property type="evidence" value="ECO:0007669"/>
    <property type="project" value="InterPro"/>
</dbReference>
<dbReference type="RefSeq" id="WP_014769531.1">
    <property type="nucleotide sequence ID" value="NC_018002.1"/>
</dbReference>
<dbReference type="KEGG" id="sba:Sulba_1364"/>
<dbReference type="AlphaFoldDB" id="I3XXH9"/>
<keyword evidence="5" id="KW-1185">Reference proteome</keyword>
<feature type="domain" description="Autotransporter" evidence="3">
    <location>
        <begin position="646"/>
        <end position="915"/>
    </location>
</feature>
<dbReference type="PROSITE" id="PS51208">
    <property type="entry name" value="AUTOTRANSPORTER"/>
    <property type="match status" value="1"/>
</dbReference>
<dbReference type="InterPro" id="IPR036709">
    <property type="entry name" value="Autotransporte_beta_dom_sf"/>
</dbReference>
<dbReference type="PATRIC" id="fig|760154.4.peg.1368"/>
<feature type="signal peptide" evidence="2">
    <location>
        <begin position="1"/>
        <end position="32"/>
    </location>
</feature>
<name>I3XXH9_SULBS</name>
<dbReference type="Pfam" id="PF03212">
    <property type="entry name" value="Pertactin"/>
    <property type="match status" value="1"/>
</dbReference>
<dbReference type="SUPFAM" id="SSF103515">
    <property type="entry name" value="Autotransporter"/>
    <property type="match status" value="1"/>
</dbReference>
<feature type="chain" id="PRO_5003682828" evidence="2">
    <location>
        <begin position="33"/>
        <end position="915"/>
    </location>
</feature>
<dbReference type="STRING" id="760154.Sulba_1364"/>
<gene>
    <name evidence="4" type="ordered locus">Sulba_1364</name>
</gene>
<reference evidence="4 5" key="1">
    <citation type="submission" date="2012-06" db="EMBL/GenBank/DDBJ databases">
        <title>Complete sequence of Sulfurospirillum barnesii SES-3.</title>
        <authorList>
            <consortium name="US DOE Joint Genome Institute"/>
            <person name="Lucas S."/>
            <person name="Han J."/>
            <person name="Lapidus A."/>
            <person name="Cheng J.-F."/>
            <person name="Goodwin L."/>
            <person name="Pitluck S."/>
            <person name="Peters L."/>
            <person name="Ovchinnikova G."/>
            <person name="Lu M."/>
            <person name="Detter J.C."/>
            <person name="Han C."/>
            <person name="Tapia R."/>
            <person name="Land M."/>
            <person name="Hauser L."/>
            <person name="Kyrpides N."/>
            <person name="Ivanova N."/>
            <person name="Pagani I."/>
            <person name="Stolz J."/>
            <person name="Arkin A."/>
            <person name="Dehal P."/>
            <person name="Oremland R."/>
            <person name="Saltikov C."/>
            <person name="Basu P."/>
            <person name="Hollibaugh J."/>
            <person name="Newman D."/>
            <person name="Stolyar S."/>
            <person name="Hazen T."/>
            <person name="Woyke T."/>
        </authorList>
    </citation>
    <scope>NUCLEOTIDE SEQUENCE [LARGE SCALE GENOMIC DNA]</scope>
    <source>
        <strain evidence="5">ATCC 700032 / DSM 10660 / SES-3</strain>
    </source>
</reference>
<dbReference type="Gene3D" id="2.160.20.20">
    <property type="match status" value="1"/>
</dbReference>
<dbReference type="InterPro" id="IPR004899">
    <property type="entry name" value="Pertactin_central"/>
</dbReference>
<dbReference type="eggNOG" id="COG3468">
    <property type="taxonomic scope" value="Bacteria"/>
</dbReference>
<evidence type="ECO:0000313" key="5">
    <source>
        <dbReference type="Proteomes" id="UP000006176"/>
    </source>
</evidence>
<dbReference type="HOGENOM" id="CLU_013182_0_0_7"/>
<accession>I3XXH9</accession>
<protein>
    <submittedName>
        <fullName evidence="4">Outer membrane autotransporter barrel domain-containing protein</fullName>
    </submittedName>
</protein>
<organism evidence="4 5">
    <name type="scientific">Sulfurospirillum barnesii (strain ATCC 700032 / DSM 10660 / SES-3)</name>
    <dbReference type="NCBI Taxonomy" id="760154"/>
    <lineage>
        <taxon>Bacteria</taxon>
        <taxon>Pseudomonadati</taxon>
        <taxon>Campylobacterota</taxon>
        <taxon>Epsilonproteobacteria</taxon>
        <taxon>Campylobacterales</taxon>
        <taxon>Sulfurospirillaceae</taxon>
        <taxon>Sulfurospirillum</taxon>
    </lineage>
</organism>
<dbReference type="InterPro" id="IPR003991">
    <property type="entry name" value="Pertactin_virulence_factor"/>
</dbReference>
<dbReference type="InterPro" id="IPR051551">
    <property type="entry name" value="Autotransporter_adhesion"/>
</dbReference>
<dbReference type="Pfam" id="PF03797">
    <property type="entry name" value="Autotransporter"/>
    <property type="match status" value="1"/>
</dbReference>
<proteinExistence type="predicted"/>
<dbReference type="InterPro" id="IPR006315">
    <property type="entry name" value="OM_autotransptr_brl_dom"/>
</dbReference>
<dbReference type="SUPFAM" id="SSF51126">
    <property type="entry name" value="Pectin lyase-like"/>
    <property type="match status" value="1"/>
</dbReference>
<sequence length="915" mass="96415">MKKVYYTQKRNISSSITASALLLGLSTLPALATDYGSLNDSVITLANGDTITADTKYNNILTGIYNNSATTAQINLASGSKVSVDGGNTASAGIYLNGKNTTLNANHLTIDVKGFATKGLYVSGLNSQIDLGTDSKIIVDNTSTSSSAIGVYIAKASTLTADALTIQTIGNQNIGLNVDNEGTEAHLGSGSLISTNGSQSTALRIFGANGNAANGPAKFEATHLTLETQGNLSYGIDLQQNSFVDLGTGSTITTQGAYATGVFLFGKLNADALSITTMGNNSNALEVRSGGLATVGADSHIWADKSSGLIAHGSNAIAHFNGTPTNRNSIFSGGSTGASAQLSGVVNLENTDIIVDRNGNTAYAVWAAGGVVNAVNTTVTGADGVYGVVANSSGGKAYFTGDTTITMASSDAVAMVSAGAGNLISGVGKMHITGGVYSQDGATTDLRMTEGSVLNGGAFVSSGATTNLSLDDSLWNMSQDSVVSKLTLNHSTVDFIEDKVGSILTVGDLSGNGNFIMRTNILDEFSDKLVVTGSSTGNHSIQIINRGSLATTGNEVITVVETQDGLASFDLKNNLFRGAGTGEVELGGYLYSLHQNDTNWELYASSKAPPITSTADASANFLNIGYMINYAETQTLLQRMGELRETENSQGNVWARTFTGKFGSFGSGKLSDFDMGYTGIQTGIDGRLKMSDLDVFLGVMGGTIQADSNYQQGNGNVNGHHFGFYGTYIASNHFYVDMALKYSHIKNTFNVQDSQYNHIHGSTSSNGYGLSVEAGKRFYLVNTTTGYYIEPQAQLSYLHQNSSSTHADNGLVVDLDGYDSTLGRVSVKVGYEVKEVKNPVNVYYKTGYVTEMSGNVGYRLNGNLETYTFRGNLWENQVGIATQLNKKHNLYLDGTYTTGHKFVQRQINAGYRFSF</sequence>
<dbReference type="Gene3D" id="2.40.128.130">
    <property type="entry name" value="Autotransporter beta-domain"/>
    <property type="match status" value="1"/>
</dbReference>
<dbReference type="SMART" id="SM00869">
    <property type="entry name" value="Autotransporter"/>
    <property type="match status" value="1"/>
</dbReference>